<reference evidence="9 10" key="1">
    <citation type="journal article" date="2014" name="Int. J. Syst. Evol. Microbiol.">
        <title>Description of Galbitalea soli gen. nov., sp. nov., and Frondihabitans sucicola sp. nov.</title>
        <authorList>
            <person name="Kim S.J."/>
            <person name="Lim J.M."/>
            <person name="Ahn J.H."/>
            <person name="Weon H.Y."/>
            <person name="Hamada M."/>
            <person name="Suzuki K."/>
            <person name="Ahn T.Y."/>
            <person name="Kwon S.W."/>
        </authorList>
    </citation>
    <scope>NUCLEOTIDE SEQUENCE [LARGE SCALE GENOMIC DNA]</scope>
    <source>
        <strain evidence="9 10">NBRC 108727</strain>
    </source>
</reference>
<sequence length="274" mass="30052">MIVNKSEVVIGRIVLVIVLVLTLIPLANMLSAALQPAGDNPTGLTWPAHPQWSNFVTAFDTGHVWQLMGSSLLIVVVVVPVSLLFSTLAGYALGNLRMRGGRFVFIFLILGLTIPFEALIIPLYYQVQAIGVLNTQWAVILPLIGLYMPFSVVWMRAHFIGVPRELSEAARVDGATTLQEFRRIQLPLARPALSALAILLFLWTWNQFLLPVVLISDPLSRTVAGALTFFQGQYSSSIPLLNAGALIIIVPTIVVFIVFQRQFIRALLQGAVKG</sequence>
<feature type="transmembrane region" description="Helical" evidence="7">
    <location>
        <begin position="236"/>
        <end position="259"/>
    </location>
</feature>
<dbReference type="GO" id="GO:0055085">
    <property type="term" value="P:transmembrane transport"/>
    <property type="evidence" value="ECO:0007669"/>
    <property type="project" value="InterPro"/>
</dbReference>
<evidence type="ECO:0000256" key="6">
    <source>
        <dbReference type="ARBA" id="ARBA00023136"/>
    </source>
</evidence>
<dbReference type="PANTHER" id="PTHR43744:SF12">
    <property type="entry name" value="ABC TRANSPORTER PERMEASE PROTEIN MG189-RELATED"/>
    <property type="match status" value="1"/>
</dbReference>
<dbReference type="CDD" id="cd06261">
    <property type="entry name" value="TM_PBP2"/>
    <property type="match status" value="1"/>
</dbReference>
<name>A0A7C9TTH4_9MICO</name>
<keyword evidence="6 7" id="KW-0472">Membrane</keyword>
<evidence type="ECO:0000256" key="3">
    <source>
        <dbReference type="ARBA" id="ARBA00022475"/>
    </source>
</evidence>
<gene>
    <name evidence="9" type="ORF">G3T37_11735</name>
</gene>
<comment type="caution">
    <text evidence="9">The sequence shown here is derived from an EMBL/GenBank/DDBJ whole genome shotgun (WGS) entry which is preliminary data.</text>
</comment>
<keyword evidence="3" id="KW-1003">Cell membrane</keyword>
<accession>A0A7C9TTH4</accession>
<dbReference type="Gene3D" id="1.10.3720.10">
    <property type="entry name" value="MetI-like"/>
    <property type="match status" value="1"/>
</dbReference>
<protein>
    <submittedName>
        <fullName evidence="9">Carbohydrate ABC transporter permease</fullName>
    </submittedName>
</protein>
<comment type="subcellular location">
    <subcellularLocation>
        <location evidence="1 7">Cell membrane</location>
        <topology evidence="1 7">Multi-pass membrane protein</topology>
    </subcellularLocation>
</comment>
<keyword evidence="10" id="KW-1185">Reference proteome</keyword>
<feature type="transmembrane region" description="Helical" evidence="7">
    <location>
        <begin position="103"/>
        <end position="125"/>
    </location>
</feature>
<evidence type="ECO:0000259" key="8">
    <source>
        <dbReference type="PROSITE" id="PS50928"/>
    </source>
</evidence>
<feature type="transmembrane region" description="Helical" evidence="7">
    <location>
        <begin position="12"/>
        <end position="34"/>
    </location>
</feature>
<feature type="domain" description="ABC transmembrane type-1" evidence="8">
    <location>
        <begin position="68"/>
        <end position="259"/>
    </location>
</feature>
<evidence type="ECO:0000256" key="2">
    <source>
        <dbReference type="ARBA" id="ARBA00022448"/>
    </source>
</evidence>
<dbReference type="InterPro" id="IPR000515">
    <property type="entry name" value="MetI-like"/>
</dbReference>
<dbReference type="RefSeq" id="WP_163474079.1">
    <property type="nucleotide sequence ID" value="NZ_JAAGWZ010000003.1"/>
</dbReference>
<keyword evidence="5 7" id="KW-1133">Transmembrane helix</keyword>
<dbReference type="GO" id="GO:0005886">
    <property type="term" value="C:plasma membrane"/>
    <property type="evidence" value="ECO:0007669"/>
    <property type="project" value="UniProtKB-SubCell"/>
</dbReference>
<proteinExistence type="inferred from homology"/>
<dbReference type="SUPFAM" id="SSF161098">
    <property type="entry name" value="MetI-like"/>
    <property type="match status" value="1"/>
</dbReference>
<evidence type="ECO:0000256" key="7">
    <source>
        <dbReference type="RuleBase" id="RU363032"/>
    </source>
</evidence>
<dbReference type="Pfam" id="PF00528">
    <property type="entry name" value="BPD_transp_1"/>
    <property type="match status" value="1"/>
</dbReference>
<dbReference type="PANTHER" id="PTHR43744">
    <property type="entry name" value="ABC TRANSPORTER PERMEASE PROTEIN MG189-RELATED-RELATED"/>
    <property type="match status" value="1"/>
</dbReference>
<dbReference type="Proteomes" id="UP000479756">
    <property type="component" value="Unassembled WGS sequence"/>
</dbReference>
<feature type="transmembrane region" description="Helical" evidence="7">
    <location>
        <begin position="137"/>
        <end position="155"/>
    </location>
</feature>
<evidence type="ECO:0000313" key="9">
    <source>
        <dbReference type="EMBL" id="NEM92023.1"/>
    </source>
</evidence>
<keyword evidence="4 7" id="KW-0812">Transmembrane</keyword>
<feature type="transmembrane region" description="Helical" evidence="7">
    <location>
        <begin position="72"/>
        <end position="91"/>
    </location>
</feature>
<dbReference type="PROSITE" id="PS50928">
    <property type="entry name" value="ABC_TM1"/>
    <property type="match status" value="1"/>
</dbReference>
<keyword evidence="2 7" id="KW-0813">Transport</keyword>
<evidence type="ECO:0000256" key="1">
    <source>
        <dbReference type="ARBA" id="ARBA00004651"/>
    </source>
</evidence>
<dbReference type="InterPro" id="IPR035906">
    <property type="entry name" value="MetI-like_sf"/>
</dbReference>
<organism evidence="9 10">
    <name type="scientific">Galbitalea soli</name>
    <dbReference type="NCBI Taxonomy" id="1268042"/>
    <lineage>
        <taxon>Bacteria</taxon>
        <taxon>Bacillati</taxon>
        <taxon>Actinomycetota</taxon>
        <taxon>Actinomycetes</taxon>
        <taxon>Micrococcales</taxon>
        <taxon>Microbacteriaceae</taxon>
        <taxon>Galbitalea</taxon>
    </lineage>
</organism>
<dbReference type="AlphaFoldDB" id="A0A7C9TTH4"/>
<feature type="transmembrane region" description="Helical" evidence="7">
    <location>
        <begin position="192"/>
        <end position="216"/>
    </location>
</feature>
<dbReference type="EMBL" id="JAAGWZ010000003">
    <property type="protein sequence ID" value="NEM92023.1"/>
    <property type="molecule type" value="Genomic_DNA"/>
</dbReference>
<evidence type="ECO:0000256" key="4">
    <source>
        <dbReference type="ARBA" id="ARBA00022692"/>
    </source>
</evidence>
<evidence type="ECO:0000256" key="5">
    <source>
        <dbReference type="ARBA" id="ARBA00022989"/>
    </source>
</evidence>
<comment type="similarity">
    <text evidence="7">Belongs to the binding-protein-dependent transport system permease family.</text>
</comment>
<evidence type="ECO:0000313" key="10">
    <source>
        <dbReference type="Proteomes" id="UP000479756"/>
    </source>
</evidence>